<dbReference type="OrthoDB" id="550362at2759"/>
<protein>
    <submittedName>
        <fullName evidence="2">Uncharacterized protein</fullName>
    </submittedName>
</protein>
<feature type="region of interest" description="Disordered" evidence="1">
    <location>
        <begin position="1"/>
        <end position="188"/>
    </location>
</feature>
<sequence length="188" mass="18781">MLPTLSTFSLPKRAPASTGFAAPRKAPQVCTSKPRRDSRGWAAGGPGARNAQSPVRAHSGERVASASAGTRDAGVDPAAGHERSSDITGGGVGGEEDIRDAVRDSVHPMPSGMPVTELPYTRDGVLVPTDPPAVPTPLSHSSEAAAEAGLRQGAGGGGGASHQPQGASGGGGQRSEDTAHGQASRHAM</sequence>
<dbReference type="AlphaFoldDB" id="A0A150G2M0"/>
<gene>
    <name evidence="2" type="ORF">GPECTOR_74g702</name>
</gene>
<proteinExistence type="predicted"/>
<evidence type="ECO:0000313" key="3">
    <source>
        <dbReference type="Proteomes" id="UP000075714"/>
    </source>
</evidence>
<organism evidence="2 3">
    <name type="scientific">Gonium pectorale</name>
    <name type="common">Green alga</name>
    <dbReference type="NCBI Taxonomy" id="33097"/>
    <lineage>
        <taxon>Eukaryota</taxon>
        <taxon>Viridiplantae</taxon>
        <taxon>Chlorophyta</taxon>
        <taxon>core chlorophytes</taxon>
        <taxon>Chlorophyceae</taxon>
        <taxon>CS clade</taxon>
        <taxon>Chlamydomonadales</taxon>
        <taxon>Volvocaceae</taxon>
        <taxon>Gonium</taxon>
    </lineage>
</organism>
<reference evidence="3" key="1">
    <citation type="journal article" date="2016" name="Nat. Commun.">
        <title>The Gonium pectorale genome demonstrates co-option of cell cycle regulation during the evolution of multicellularity.</title>
        <authorList>
            <person name="Hanschen E.R."/>
            <person name="Marriage T.N."/>
            <person name="Ferris P.J."/>
            <person name="Hamaji T."/>
            <person name="Toyoda A."/>
            <person name="Fujiyama A."/>
            <person name="Neme R."/>
            <person name="Noguchi H."/>
            <person name="Minakuchi Y."/>
            <person name="Suzuki M."/>
            <person name="Kawai-Toyooka H."/>
            <person name="Smith D.R."/>
            <person name="Sparks H."/>
            <person name="Anderson J."/>
            <person name="Bakaric R."/>
            <person name="Luria V."/>
            <person name="Karger A."/>
            <person name="Kirschner M.W."/>
            <person name="Durand P.M."/>
            <person name="Michod R.E."/>
            <person name="Nozaki H."/>
            <person name="Olson B.J."/>
        </authorList>
    </citation>
    <scope>NUCLEOTIDE SEQUENCE [LARGE SCALE GENOMIC DNA]</scope>
    <source>
        <strain evidence="3">NIES-2863</strain>
    </source>
</reference>
<dbReference type="EMBL" id="LSYV01000075">
    <property type="protein sequence ID" value="KXZ44088.1"/>
    <property type="molecule type" value="Genomic_DNA"/>
</dbReference>
<name>A0A150G2M0_GONPE</name>
<dbReference type="Proteomes" id="UP000075714">
    <property type="component" value="Unassembled WGS sequence"/>
</dbReference>
<evidence type="ECO:0000256" key="1">
    <source>
        <dbReference type="SAM" id="MobiDB-lite"/>
    </source>
</evidence>
<accession>A0A150G2M0</accession>
<evidence type="ECO:0000313" key="2">
    <source>
        <dbReference type="EMBL" id="KXZ44088.1"/>
    </source>
</evidence>
<keyword evidence="3" id="KW-1185">Reference proteome</keyword>
<comment type="caution">
    <text evidence="2">The sequence shown here is derived from an EMBL/GenBank/DDBJ whole genome shotgun (WGS) entry which is preliminary data.</text>
</comment>